<sequence length="111" mass="11684">MAANTRPSVERHDNALGSRQQACNTLRYSSDGGSEKVAGAHPCLRKALPEADSSPSGSSSSSCLKAIHMTSRIEPSLGSPTALCEESKPVSEALEPETKHPLPQTNQAWVG</sequence>
<dbReference type="Proteomes" id="UP001444071">
    <property type="component" value="Unassembled WGS sequence"/>
</dbReference>
<reference evidence="2 3" key="1">
    <citation type="submission" date="2021-06" db="EMBL/GenBank/DDBJ databases">
        <authorList>
            <person name="Palmer J.M."/>
        </authorList>
    </citation>
    <scope>NUCLEOTIDE SEQUENCE [LARGE SCALE GENOMIC DNA]</scope>
    <source>
        <strain evidence="2 3">XR_2019</strain>
        <tissue evidence="2">Muscle</tissue>
    </source>
</reference>
<evidence type="ECO:0008006" key="4">
    <source>
        <dbReference type="Google" id="ProtNLM"/>
    </source>
</evidence>
<accession>A0ABV0WD88</accession>
<name>A0ABV0WD88_9TELE</name>
<organism evidence="2 3">
    <name type="scientific">Xenotaenia resolanae</name>
    <dbReference type="NCBI Taxonomy" id="208358"/>
    <lineage>
        <taxon>Eukaryota</taxon>
        <taxon>Metazoa</taxon>
        <taxon>Chordata</taxon>
        <taxon>Craniata</taxon>
        <taxon>Vertebrata</taxon>
        <taxon>Euteleostomi</taxon>
        <taxon>Actinopterygii</taxon>
        <taxon>Neopterygii</taxon>
        <taxon>Teleostei</taxon>
        <taxon>Neoteleostei</taxon>
        <taxon>Acanthomorphata</taxon>
        <taxon>Ovalentaria</taxon>
        <taxon>Atherinomorphae</taxon>
        <taxon>Cyprinodontiformes</taxon>
        <taxon>Goodeidae</taxon>
        <taxon>Xenotaenia</taxon>
    </lineage>
</organism>
<evidence type="ECO:0000313" key="2">
    <source>
        <dbReference type="EMBL" id="MEQ2267439.1"/>
    </source>
</evidence>
<evidence type="ECO:0000313" key="3">
    <source>
        <dbReference type="Proteomes" id="UP001444071"/>
    </source>
</evidence>
<feature type="compositionally biased region" description="Polar residues" evidence="1">
    <location>
        <begin position="17"/>
        <end position="32"/>
    </location>
</feature>
<proteinExistence type="predicted"/>
<dbReference type="EMBL" id="JAHRIM010042137">
    <property type="protein sequence ID" value="MEQ2267439.1"/>
    <property type="molecule type" value="Genomic_DNA"/>
</dbReference>
<gene>
    <name evidence="2" type="ORF">XENORESO_006045</name>
</gene>
<evidence type="ECO:0000256" key="1">
    <source>
        <dbReference type="SAM" id="MobiDB-lite"/>
    </source>
</evidence>
<keyword evidence="3" id="KW-1185">Reference proteome</keyword>
<feature type="region of interest" description="Disordered" evidence="1">
    <location>
        <begin position="1"/>
        <end position="38"/>
    </location>
</feature>
<protein>
    <recommendedName>
        <fullName evidence="4">Prolactin receptor</fullName>
    </recommendedName>
</protein>
<comment type="caution">
    <text evidence="2">The sequence shown here is derived from an EMBL/GenBank/DDBJ whole genome shotgun (WGS) entry which is preliminary data.</text>
</comment>
<feature type="region of interest" description="Disordered" evidence="1">
    <location>
        <begin position="74"/>
        <end position="111"/>
    </location>
</feature>